<evidence type="ECO:0000313" key="4">
    <source>
        <dbReference type="Proteomes" id="UP000016933"/>
    </source>
</evidence>
<comment type="pathway">
    <text evidence="1">Mycotoxin biosynthesis.</text>
</comment>
<dbReference type="OrthoDB" id="1669814at2759"/>
<dbReference type="AlphaFoldDB" id="N1PQ98"/>
<organism evidence="3 4">
    <name type="scientific">Dothistroma septosporum (strain NZE10 / CBS 128990)</name>
    <name type="common">Red band needle blight fungus</name>
    <name type="synonym">Mycosphaerella pini</name>
    <dbReference type="NCBI Taxonomy" id="675120"/>
    <lineage>
        <taxon>Eukaryota</taxon>
        <taxon>Fungi</taxon>
        <taxon>Dikarya</taxon>
        <taxon>Ascomycota</taxon>
        <taxon>Pezizomycotina</taxon>
        <taxon>Dothideomycetes</taxon>
        <taxon>Dothideomycetidae</taxon>
        <taxon>Mycosphaerellales</taxon>
        <taxon>Mycosphaerellaceae</taxon>
        <taxon>Dothistroma</taxon>
    </lineage>
</organism>
<dbReference type="Gene3D" id="3.40.50.720">
    <property type="entry name" value="NAD(P)-binding Rossmann-like Domain"/>
    <property type="match status" value="1"/>
</dbReference>
<name>N1PQ98_DOTSN</name>
<evidence type="ECO:0000313" key="3">
    <source>
        <dbReference type="EMBL" id="EME44555.1"/>
    </source>
</evidence>
<sequence length="116" mass="11857">QTTLELMDNGGSIVNAVSVAGMNALAGSGGRTFSEKHAAVGLIRVAATDWGSGEYRGVAVAPGHIDTPVSRTVNNGQEEKIAKGIAASRIARKAEPEAIGGVAVFLLRNVALYEPG</sequence>
<dbReference type="GO" id="GO:0016616">
    <property type="term" value="F:oxidoreductase activity, acting on the CH-OH group of donors, NAD or NADP as acceptor"/>
    <property type="evidence" value="ECO:0007669"/>
    <property type="project" value="TreeGrafter"/>
</dbReference>
<dbReference type="Proteomes" id="UP000016933">
    <property type="component" value="Unassembled WGS sequence"/>
</dbReference>
<dbReference type="Pfam" id="PF13561">
    <property type="entry name" value="adh_short_C2"/>
    <property type="match status" value="1"/>
</dbReference>
<dbReference type="EMBL" id="KB446539">
    <property type="protein sequence ID" value="EME44555.1"/>
    <property type="molecule type" value="Genomic_DNA"/>
</dbReference>
<proteinExistence type="inferred from homology"/>
<evidence type="ECO:0000256" key="2">
    <source>
        <dbReference type="ARBA" id="ARBA00006484"/>
    </source>
</evidence>
<dbReference type="STRING" id="675120.N1PQ98"/>
<comment type="similarity">
    <text evidence="2">Belongs to the short-chain dehydrogenases/reductases (SDR) family.</text>
</comment>
<accession>N1PQ98</accession>
<dbReference type="InterPro" id="IPR036291">
    <property type="entry name" value="NAD(P)-bd_dom_sf"/>
</dbReference>
<feature type="non-terminal residue" evidence="3">
    <location>
        <position position="1"/>
    </location>
</feature>
<gene>
    <name evidence="3" type="ORF">DOTSEDRAFT_130507</name>
</gene>
<dbReference type="SUPFAM" id="SSF51735">
    <property type="entry name" value="NAD(P)-binding Rossmann-fold domains"/>
    <property type="match status" value="1"/>
</dbReference>
<dbReference type="PRINTS" id="PR00081">
    <property type="entry name" value="GDHRDH"/>
</dbReference>
<keyword evidence="4" id="KW-1185">Reference proteome</keyword>
<protein>
    <submittedName>
        <fullName evidence="3">Uncharacterized protein</fullName>
    </submittedName>
</protein>
<reference evidence="4" key="1">
    <citation type="journal article" date="2012" name="PLoS Genet.">
        <title>The genomes of the fungal plant pathogens Cladosporium fulvum and Dothistroma septosporum reveal adaptation to different hosts and lifestyles but also signatures of common ancestry.</title>
        <authorList>
            <person name="de Wit P.J.G.M."/>
            <person name="van der Burgt A."/>
            <person name="Oekmen B."/>
            <person name="Stergiopoulos I."/>
            <person name="Abd-Elsalam K.A."/>
            <person name="Aerts A.L."/>
            <person name="Bahkali A.H."/>
            <person name="Beenen H.G."/>
            <person name="Chettri P."/>
            <person name="Cox M.P."/>
            <person name="Datema E."/>
            <person name="de Vries R.P."/>
            <person name="Dhillon B."/>
            <person name="Ganley A.R."/>
            <person name="Griffiths S.A."/>
            <person name="Guo Y."/>
            <person name="Hamelin R.C."/>
            <person name="Henrissat B."/>
            <person name="Kabir M.S."/>
            <person name="Jashni M.K."/>
            <person name="Kema G."/>
            <person name="Klaubauf S."/>
            <person name="Lapidus A."/>
            <person name="Levasseur A."/>
            <person name="Lindquist E."/>
            <person name="Mehrabi R."/>
            <person name="Ohm R.A."/>
            <person name="Owen T.J."/>
            <person name="Salamov A."/>
            <person name="Schwelm A."/>
            <person name="Schijlen E."/>
            <person name="Sun H."/>
            <person name="van den Burg H.A."/>
            <person name="van Ham R.C.H.J."/>
            <person name="Zhang S."/>
            <person name="Goodwin S.B."/>
            <person name="Grigoriev I.V."/>
            <person name="Collemare J."/>
            <person name="Bradshaw R.E."/>
        </authorList>
    </citation>
    <scope>NUCLEOTIDE SEQUENCE [LARGE SCALE GENOMIC DNA]</scope>
    <source>
        <strain evidence="4">NZE10 / CBS 128990</strain>
    </source>
</reference>
<reference evidence="3 4" key="2">
    <citation type="journal article" date="2012" name="PLoS Pathog.">
        <title>Diverse lifestyles and strategies of plant pathogenesis encoded in the genomes of eighteen Dothideomycetes fungi.</title>
        <authorList>
            <person name="Ohm R.A."/>
            <person name="Feau N."/>
            <person name="Henrissat B."/>
            <person name="Schoch C.L."/>
            <person name="Horwitz B.A."/>
            <person name="Barry K.W."/>
            <person name="Condon B.J."/>
            <person name="Copeland A.C."/>
            <person name="Dhillon B."/>
            <person name="Glaser F."/>
            <person name="Hesse C.N."/>
            <person name="Kosti I."/>
            <person name="LaButti K."/>
            <person name="Lindquist E.A."/>
            <person name="Lucas S."/>
            <person name="Salamov A.A."/>
            <person name="Bradshaw R.E."/>
            <person name="Ciuffetti L."/>
            <person name="Hamelin R.C."/>
            <person name="Kema G.H.J."/>
            <person name="Lawrence C."/>
            <person name="Scott J.A."/>
            <person name="Spatafora J.W."/>
            <person name="Turgeon B.G."/>
            <person name="de Wit P.J.G.M."/>
            <person name="Zhong S."/>
            <person name="Goodwin S.B."/>
            <person name="Grigoriev I.V."/>
        </authorList>
    </citation>
    <scope>NUCLEOTIDE SEQUENCE [LARGE SCALE GENOMIC DNA]</scope>
    <source>
        <strain evidence="4">NZE10 / CBS 128990</strain>
    </source>
</reference>
<dbReference type="InterPro" id="IPR002347">
    <property type="entry name" value="SDR_fam"/>
</dbReference>
<evidence type="ECO:0000256" key="1">
    <source>
        <dbReference type="ARBA" id="ARBA00004685"/>
    </source>
</evidence>
<dbReference type="PANTHER" id="PTHR42760">
    <property type="entry name" value="SHORT-CHAIN DEHYDROGENASES/REDUCTASES FAMILY MEMBER"/>
    <property type="match status" value="1"/>
</dbReference>